<dbReference type="EMBL" id="JAIVFL010000001">
    <property type="protein sequence ID" value="MCI4675752.1"/>
    <property type="molecule type" value="Genomic_DNA"/>
</dbReference>
<sequence length="90" mass="9785">MSEFADERRYARRMIRAARQVQAAGLRVNGAAMCRDEILGLLDAALDAGLDRAELVVELANLGARFDTLCDPDSAVAYDLAVEDAQICLN</sequence>
<comment type="caution">
    <text evidence="1">The sequence shown here is derived from an EMBL/GenBank/DDBJ whole genome shotgun (WGS) entry which is preliminary data.</text>
</comment>
<evidence type="ECO:0000313" key="2">
    <source>
        <dbReference type="Proteomes" id="UP001139068"/>
    </source>
</evidence>
<dbReference type="Proteomes" id="UP001139068">
    <property type="component" value="Unassembled WGS sequence"/>
</dbReference>
<dbReference type="RefSeq" id="WP_243072029.1">
    <property type="nucleotide sequence ID" value="NZ_JAIVFL010000001.1"/>
</dbReference>
<name>A0ABS9YX99_9MYCO</name>
<evidence type="ECO:0000313" key="1">
    <source>
        <dbReference type="EMBL" id="MCI4675752.1"/>
    </source>
</evidence>
<keyword evidence="2" id="KW-1185">Reference proteome</keyword>
<gene>
    <name evidence="1" type="ORF">K9U37_13025</name>
</gene>
<protein>
    <submittedName>
        <fullName evidence="1">Uncharacterized protein</fullName>
    </submittedName>
</protein>
<proteinExistence type="predicted"/>
<reference evidence="1" key="1">
    <citation type="journal article" date="2022" name="ISME J.">
        <title>Identification of active gaseous-alkane degraders at natural gas seeps.</title>
        <authorList>
            <person name="Farhan Ul Haque M."/>
            <person name="Hernandez M."/>
            <person name="Crombie A.T."/>
            <person name="Murrell J.C."/>
        </authorList>
    </citation>
    <scope>NUCLEOTIDE SEQUENCE</scope>
    <source>
        <strain evidence="1">ANDR5</strain>
    </source>
</reference>
<accession>A0ABS9YX99</accession>
<organism evidence="1 2">
    <name type="scientific">Candidatus Mycolicibacterium alkanivorans</name>
    <dbReference type="NCBI Taxonomy" id="2954114"/>
    <lineage>
        <taxon>Bacteria</taxon>
        <taxon>Bacillati</taxon>
        <taxon>Actinomycetota</taxon>
        <taxon>Actinomycetes</taxon>
        <taxon>Mycobacteriales</taxon>
        <taxon>Mycobacteriaceae</taxon>
        <taxon>Mycolicibacterium</taxon>
    </lineage>
</organism>